<accession>X0H0L2</accession>
<proteinExistence type="predicted"/>
<organism evidence="1">
    <name type="scientific">Fusarium oxysporum f. sp. conglutinans race 2 54008</name>
    <dbReference type="NCBI Taxonomy" id="1089457"/>
    <lineage>
        <taxon>Eukaryota</taxon>
        <taxon>Fungi</taxon>
        <taxon>Dikarya</taxon>
        <taxon>Ascomycota</taxon>
        <taxon>Pezizomycotina</taxon>
        <taxon>Sordariomycetes</taxon>
        <taxon>Hypocreomycetidae</taxon>
        <taxon>Hypocreales</taxon>
        <taxon>Nectriaceae</taxon>
        <taxon>Fusarium</taxon>
        <taxon>Fusarium oxysporum species complex</taxon>
    </lineage>
</organism>
<dbReference type="EMBL" id="KK033582">
    <property type="protein sequence ID" value="EXL65646.1"/>
    <property type="molecule type" value="Genomic_DNA"/>
</dbReference>
<reference evidence="1" key="2">
    <citation type="submission" date="2014-03" db="EMBL/GenBank/DDBJ databases">
        <title>The Genome Annotation of Fusarium oxysporum PHW808.</title>
        <authorList>
            <consortium name="The Broad Institute Genomics Platform"/>
            <person name="Ma L.-J."/>
            <person name="Corby-Kistler H."/>
            <person name="Broz K."/>
            <person name="Gale L.R."/>
            <person name="Jonkers W."/>
            <person name="O'Donnell K."/>
            <person name="Ploetz R."/>
            <person name="Steinberg C."/>
            <person name="Schwartz D.C."/>
            <person name="VanEtten H."/>
            <person name="Zhou S."/>
            <person name="Young S.K."/>
            <person name="Zeng Q."/>
            <person name="Gargeya S."/>
            <person name="Fitzgerald M."/>
            <person name="Abouelleil A."/>
            <person name="Alvarado L."/>
            <person name="Chapman S.B."/>
            <person name="Gainer-Dewar J."/>
            <person name="Goldberg J."/>
            <person name="Griggs A."/>
            <person name="Gujja S."/>
            <person name="Hansen M."/>
            <person name="Howarth C."/>
            <person name="Imamovic A."/>
            <person name="Ireland A."/>
            <person name="Larimer J."/>
            <person name="McCowan C."/>
            <person name="Murphy C."/>
            <person name="Pearson M."/>
            <person name="Poon T.W."/>
            <person name="Priest M."/>
            <person name="Roberts A."/>
            <person name="Saif S."/>
            <person name="Shea T."/>
            <person name="Sykes S."/>
            <person name="Wortman J."/>
            <person name="Nusbaum C."/>
            <person name="Birren B."/>
        </authorList>
    </citation>
    <scope>NUCLEOTIDE SEQUENCE</scope>
    <source>
        <strain evidence="1">54008</strain>
    </source>
</reference>
<evidence type="ECO:0000313" key="1">
    <source>
        <dbReference type="EMBL" id="EXL65646.1"/>
    </source>
</evidence>
<protein>
    <submittedName>
        <fullName evidence="1">Uncharacterized protein</fullName>
    </submittedName>
</protein>
<reference evidence="1" key="1">
    <citation type="submission" date="2011-11" db="EMBL/GenBank/DDBJ databases">
        <title>The Genome Sequence of Fusarium oxysporum PHW808.</title>
        <authorList>
            <consortium name="The Broad Institute Genome Sequencing Platform"/>
            <person name="Ma L.-J."/>
            <person name="Gale L.R."/>
            <person name="Schwartz D.C."/>
            <person name="Zhou S."/>
            <person name="Corby-Kistler H."/>
            <person name="Young S.K."/>
            <person name="Zeng Q."/>
            <person name="Gargeya S."/>
            <person name="Fitzgerald M."/>
            <person name="Haas B."/>
            <person name="Abouelleil A."/>
            <person name="Alvarado L."/>
            <person name="Arachchi H.M."/>
            <person name="Berlin A."/>
            <person name="Brown A."/>
            <person name="Chapman S.B."/>
            <person name="Chen Z."/>
            <person name="Dunbar C."/>
            <person name="Freedman E."/>
            <person name="Gearin G."/>
            <person name="Goldberg J."/>
            <person name="Griggs A."/>
            <person name="Gujja S."/>
            <person name="Heiman D."/>
            <person name="Howarth C."/>
            <person name="Larson L."/>
            <person name="Lui A."/>
            <person name="MacDonald P.J.P."/>
            <person name="Montmayeur A."/>
            <person name="Murphy C."/>
            <person name="Neiman D."/>
            <person name="Pearson M."/>
            <person name="Priest M."/>
            <person name="Roberts A."/>
            <person name="Saif S."/>
            <person name="Shea T."/>
            <person name="Shenoy N."/>
            <person name="Sisk P."/>
            <person name="Stolte C."/>
            <person name="Sykes S."/>
            <person name="Wortman J."/>
            <person name="Nusbaum C."/>
            <person name="Birren B."/>
        </authorList>
    </citation>
    <scope>NUCLEOTIDE SEQUENCE [LARGE SCALE GENOMIC DNA]</scope>
    <source>
        <strain evidence="1">54008</strain>
    </source>
</reference>
<dbReference type="Proteomes" id="UP000030676">
    <property type="component" value="Unassembled WGS sequence"/>
</dbReference>
<dbReference type="InterPro" id="IPR012337">
    <property type="entry name" value="RNaseH-like_sf"/>
</dbReference>
<dbReference type="SUPFAM" id="SSF53098">
    <property type="entry name" value="Ribonuclease H-like"/>
    <property type="match status" value="1"/>
</dbReference>
<dbReference type="OrthoDB" id="3939170at2759"/>
<sequence length="139" mass="15911">MGKIHNVANFIRSSSQRCEFFEKISRENDEAQGYLLASEFTAELEVVMNNDTGWNSTYLMISRAFLKQGDIGASLVHPEVAKWLLEADMLKGNDWRLLAETKHIIEPFYLQTMATQGWAAKEVMSMDGFGRRRQARNTC</sequence>
<gene>
    <name evidence="1" type="ORF">FOPG_18135</name>
</gene>
<dbReference type="HOGENOM" id="CLU_132751_0_0_1"/>
<name>X0H0L2_FUSOX</name>
<dbReference type="AlphaFoldDB" id="X0H0L2"/>